<gene>
    <name evidence="4" type="primary">xdhC</name>
    <name evidence="4" type="ORF">OUO13_02140</name>
</gene>
<feature type="domain" description="XdhC Rossmann" evidence="3">
    <location>
        <begin position="110"/>
        <end position="254"/>
    </location>
</feature>
<feature type="compositionally biased region" description="Polar residues" evidence="1">
    <location>
        <begin position="285"/>
        <end position="317"/>
    </location>
</feature>
<dbReference type="InterPro" id="IPR014308">
    <property type="entry name" value="Xanthine_DH_XdhC"/>
</dbReference>
<dbReference type="Pfam" id="PF13478">
    <property type="entry name" value="XdhC_C"/>
    <property type="match status" value="1"/>
</dbReference>
<sequence>MKTWSDSLAECQRNGSPHVLVTVISTGGSTPRAAGTKMLVLLDDVIATIGGGQVEFQAVQQARDLLRDPAKNHENQQVIRQVLLGADAGQCCGGYATLLFESFPARQAELWVFGAGHVAKALMQILQQLPVSTRWIDNRPDMFPAAGTLAAHIECVFAETPEDLLAQAPQDSRVLILTHDHALDYRLAETALKLGRFASIGVIGSANKAARFRHRLLDSGISEAQLASMQCPVGLAEVGGKLPMEVAVSIAGQLIHQYQSAQPRPARSTGVPLPTLKALMKQDKQAQLSAQANSQTRTQNTDAPNPDNSALTQVSPS</sequence>
<comment type="caution">
    <text evidence="4">The sequence shown here is derived from an EMBL/GenBank/DDBJ whole genome shotgun (WGS) entry which is preliminary data.</text>
</comment>
<evidence type="ECO:0000259" key="2">
    <source>
        <dbReference type="Pfam" id="PF02625"/>
    </source>
</evidence>
<dbReference type="AlphaFoldDB" id="A0A9X3EAJ3"/>
<dbReference type="PANTHER" id="PTHR30388:SF6">
    <property type="entry name" value="XANTHINE DEHYDROGENASE SUBUNIT A-RELATED"/>
    <property type="match status" value="1"/>
</dbReference>
<evidence type="ECO:0000259" key="3">
    <source>
        <dbReference type="Pfam" id="PF13478"/>
    </source>
</evidence>
<feature type="region of interest" description="Disordered" evidence="1">
    <location>
        <begin position="282"/>
        <end position="317"/>
    </location>
</feature>
<dbReference type="Proteomes" id="UP001150830">
    <property type="component" value="Unassembled WGS sequence"/>
</dbReference>
<dbReference type="InterPro" id="IPR027051">
    <property type="entry name" value="XdhC_Rossmann_dom"/>
</dbReference>
<dbReference type="RefSeq" id="WP_283172196.1">
    <property type="nucleotide sequence ID" value="NZ_JAPNOA010000007.1"/>
</dbReference>
<reference evidence="4" key="1">
    <citation type="submission" date="2022-11" db="EMBL/GenBank/DDBJ databases">
        <title>Parathalassolutuus dongxingensis gen. nov., sp. nov., a novel member of family Oceanospirillaceae isolated from a coastal shrimp pond in Guangxi, China.</title>
        <authorList>
            <person name="Chen H."/>
        </authorList>
    </citation>
    <scope>NUCLEOTIDE SEQUENCE</scope>
    <source>
        <strain evidence="4">G-43</strain>
    </source>
</reference>
<dbReference type="Pfam" id="PF02625">
    <property type="entry name" value="XdhC_CoxI"/>
    <property type="match status" value="1"/>
</dbReference>
<protein>
    <submittedName>
        <fullName evidence="4">Xanthine dehydrogenase accessory protein XdhC</fullName>
    </submittedName>
</protein>
<accession>A0A9X3EAJ3</accession>
<organism evidence="4 5">
    <name type="scientific">Parathalassolituus penaei</name>
    <dbReference type="NCBI Taxonomy" id="2997323"/>
    <lineage>
        <taxon>Bacteria</taxon>
        <taxon>Pseudomonadati</taxon>
        <taxon>Pseudomonadota</taxon>
        <taxon>Gammaproteobacteria</taxon>
        <taxon>Oceanospirillales</taxon>
        <taxon>Oceanospirillaceae</taxon>
        <taxon>Parathalassolituus</taxon>
    </lineage>
</organism>
<keyword evidence="5" id="KW-1185">Reference proteome</keyword>
<dbReference type="InterPro" id="IPR003777">
    <property type="entry name" value="XdhC_CoxI"/>
</dbReference>
<dbReference type="Gene3D" id="3.40.50.720">
    <property type="entry name" value="NAD(P)-binding Rossmann-like Domain"/>
    <property type="match status" value="1"/>
</dbReference>
<feature type="domain" description="XdhC- CoxI" evidence="2">
    <location>
        <begin position="12"/>
        <end position="68"/>
    </location>
</feature>
<dbReference type="PANTHER" id="PTHR30388">
    <property type="entry name" value="ALDEHYDE OXIDOREDUCTASE MOLYBDENUM COFACTOR ASSEMBLY PROTEIN"/>
    <property type="match status" value="1"/>
</dbReference>
<dbReference type="NCBIfam" id="TIGR02964">
    <property type="entry name" value="xanthine_xdhC"/>
    <property type="match status" value="1"/>
</dbReference>
<dbReference type="EMBL" id="JAPNOA010000007">
    <property type="protein sequence ID" value="MCY0963977.1"/>
    <property type="molecule type" value="Genomic_DNA"/>
</dbReference>
<evidence type="ECO:0000313" key="4">
    <source>
        <dbReference type="EMBL" id="MCY0963977.1"/>
    </source>
</evidence>
<evidence type="ECO:0000313" key="5">
    <source>
        <dbReference type="Proteomes" id="UP001150830"/>
    </source>
</evidence>
<proteinExistence type="predicted"/>
<name>A0A9X3EAJ3_9GAMM</name>
<evidence type="ECO:0000256" key="1">
    <source>
        <dbReference type="SAM" id="MobiDB-lite"/>
    </source>
</evidence>
<dbReference type="InterPro" id="IPR052698">
    <property type="entry name" value="MoCofactor_Util/Proc"/>
</dbReference>